<name>A0A2N5U601_9BASI</name>
<reference evidence="2 3" key="1">
    <citation type="submission" date="2017-11" db="EMBL/GenBank/DDBJ databases">
        <title>De novo assembly and phasing of dikaryotic genomes from two isolates of Puccinia coronata f. sp. avenae, the causal agent of oat crown rust.</title>
        <authorList>
            <person name="Miller M.E."/>
            <person name="Zhang Y."/>
            <person name="Omidvar V."/>
            <person name="Sperschneider J."/>
            <person name="Schwessinger B."/>
            <person name="Raley C."/>
            <person name="Palmer J.M."/>
            <person name="Garnica D."/>
            <person name="Upadhyaya N."/>
            <person name="Rathjen J."/>
            <person name="Taylor J.M."/>
            <person name="Park R.F."/>
            <person name="Dodds P.N."/>
            <person name="Hirsch C.D."/>
            <person name="Kianian S.F."/>
            <person name="Figueroa M."/>
        </authorList>
    </citation>
    <scope>NUCLEOTIDE SEQUENCE [LARGE SCALE GENOMIC DNA]</scope>
    <source>
        <strain evidence="2">12SD80</strain>
    </source>
</reference>
<dbReference type="EMBL" id="PGCI01000226">
    <property type="protein sequence ID" value="PLW33177.1"/>
    <property type="molecule type" value="Genomic_DNA"/>
</dbReference>
<comment type="caution">
    <text evidence="2">The sequence shown here is derived from an EMBL/GenBank/DDBJ whole genome shotgun (WGS) entry which is preliminary data.</text>
</comment>
<protein>
    <submittedName>
        <fullName evidence="2">Uncharacterized protein</fullName>
    </submittedName>
</protein>
<dbReference type="AlphaFoldDB" id="A0A2N5U601"/>
<evidence type="ECO:0000313" key="3">
    <source>
        <dbReference type="Proteomes" id="UP000235392"/>
    </source>
</evidence>
<evidence type="ECO:0000313" key="2">
    <source>
        <dbReference type="EMBL" id="PLW33177.1"/>
    </source>
</evidence>
<proteinExistence type="predicted"/>
<accession>A0A2N5U601</accession>
<gene>
    <name evidence="2" type="ORF">PCASD_13136</name>
</gene>
<organism evidence="2 3">
    <name type="scientific">Puccinia coronata f. sp. avenae</name>
    <dbReference type="NCBI Taxonomy" id="200324"/>
    <lineage>
        <taxon>Eukaryota</taxon>
        <taxon>Fungi</taxon>
        <taxon>Dikarya</taxon>
        <taxon>Basidiomycota</taxon>
        <taxon>Pucciniomycotina</taxon>
        <taxon>Pucciniomycetes</taxon>
        <taxon>Pucciniales</taxon>
        <taxon>Pucciniaceae</taxon>
        <taxon>Puccinia</taxon>
    </lineage>
</organism>
<dbReference type="Proteomes" id="UP000235392">
    <property type="component" value="Unassembled WGS sequence"/>
</dbReference>
<sequence length="123" mass="13534">MNLSQPPGLHEAQHQQMRIQQGEPPPPEVPSYTSLLPLPQSFGQASNQFLDFVSSYNNATSSSQAHYGIPGPSGPPVPNSFWEVLQHPGSENMDFFSSILEQGEFYGGDSGWNKGKKILLLNY</sequence>
<evidence type="ECO:0000256" key="1">
    <source>
        <dbReference type="SAM" id="MobiDB-lite"/>
    </source>
</evidence>
<feature type="region of interest" description="Disordered" evidence="1">
    <location>
        <begin position="1"/>
        <end position="31"/>
    </location>
</feature>